<dbReference type="RefSeq" id="WP_136953410.1">
    <property type="nucleotide sequence ID" value="NZ_CP039712.1"/>
</dbReference>
<dbReference type="KEGG" id="vao:FA707_06160"/>
<sequence>MGIVEIGQVVEFTSELLSGKAKGMVETLYDNSCIVSIQAFDEKDDAKVHELINRMVVSYRDIAVNTAEVAVVA</sequence>
<dbReference type="EMBL" id="CP039712">
    <property type="protein sequence ID" value="QCI86579.1"/>
    <property type="molecule type" value="Genomic_DNA"/>
</dbReference>
<dbReference type="AlphaFoldDB" id="A0A4D7CR93"/>
<keyword evidence="2" id="KW-1185">Reference proteome</keyword>
<name>A0A4D7CR93_9ENTE</name>
<accession>A0A4D7CR93</accession>
<dbReference type="Proteomes" id="UP000298615">
    <property type="component" value="Chromosome"/>
</dbReference>
<organism evidence="1 2">
    <name type="scientific">Vagococcus zengguangii</name>
    <dbReference type="NCBI Taxonomy" id="2571750"/>
    <lineage>
        <taxon>Bacteria</taxon>
        <taxon>Bacillati</taxon>
        <taxon>Bacillota</taxon>
        <taxon>Bacilli</taxon>
        <taxon>Lactobacillales</taxon>
        <taxon>Enterococcaceae</taxon>
        <taxon>Vagococcus</taxon>
    </lineage>
</organism>
<gene>
    <name evidence="1" type="ORF">FA707_06160</name>
</gene>
<dbReference type="OrthoDB" id="9925117at2"/>
<evidence type="ECO:0000313" key="2">
    <source>
        <dbReference type="Proteomes" id="UP000298615"/>
    </source>
</evidence>
<evidence type="ECO:0000313" key="1">
    <source>
        <dbReference type="EMBL" id="QCI86579.1"/>
    </source>
</evidence>
<reference evidence="1 2" key="1">
    <citation type="submission" date="2019-04" db="EMBL/GenBank/DDBJ databases">
        <title>Vagococcus sp. nov., isolated from faeces of yaks (Bos grunniens).</title>
        <authorList>
            <person name="Ge Y."/>
        </authorList>
    </citation>
    <scope>NUCLEOTIDE SEQUENCE [LARGE SCALE GENOMIC DNA]</scope>
    <source>
        <strain evidence="1 2">MN-17</strain>
    </source>
</reference>
<protein>
    <submittedName>
        <fullName evidence="1">DUF2187 domain-containing protein</fullName>
    </submittedName>
</protein>
<proteinExistence type="predicted"/>